<dbReference type="PANTHER" id="PTHR11705">
    <property type="entry name" value="PROTEASE FAMILY M14 CARBOXYPEPTIDASE A,B"/>
    <property type="match status" value="1"/>
</dbReference>
<dbReference type="AlphaFoldDB" id="A0A7R9HKI2"/>
<dbReference type="GO" id="GO:0008270">
    <property type="term" value="F:zinc ion binding"/>
    <property type="evidence" value="ECO:0007669"/>
    <property type="project" value="InterPro"/>
</dbReference>
<sequence>MLARSSRGGSLVTLTEFCSTDTGNDLEGIELRMFAHTMKMNTGLCLSNSPRDTLVYMDKSRHCESNSALSTWQSHLLPHPPSYVRMRTTVKHHVAGTVKRTVLYKDFCIFFINWGMTRLWRKTRSRPSSSTCIGTDPNRNFGHHWMCHSVKFVNEVYVTGASSNPCSETYGGTHAFSESETVAYHNYILGNKDRIKLYLATHSYGNVSCLMQPFSSPSIRAYSTGRAKLFKHACTTGCIGARRVALHTSTSWSTEAEHTTIRAYSTGRAKLFKHACTTGCIGARRVALHTSTSWSTEAEHTTTCILLEQVKRVHQKGRSIVSVPIQQFCTLTYRGCYITLTSVEHKAARLCAVLITLTSVEHKAARLCAVIITQTFKIICSVSFSVLNMTQAVRYSTHKLLAPDQDSSLELSVNSSLVYCESSSLDHAVTEVGALLLVSMGLHIKSTFRLEKPCKQ</sequence>
<feature type="active site" description="Proton donor/acceptor" evidence="3">
    <location>
        <position position="308"/>
    </location>
</feature>
<dbReference type="PROSITE" id="PS52035">
    <property type="entry name" value="PEPTIDASE_M14"/>
    <property type="match status" value="1"/>
</dbReference>
<evidence type="ECO:0000256" key="3">
    <source>
        <dbReference type="PROSITE-ProRule" id="PRU01379"/>
    </source>
</evidence>
<dbReference type="Gene3D" id="3.40.630.10">
    <property type="entry name" value="Zn peptidases"/>
    <property type="match status" value="1"/>
</dbReference>
<gene>
    <name evidence="5" type="ORF">TMSB3V08_LOCUS2683</name>
</gene>
<protein>
    <recommendedName>
        <fullName evidence="4">Peptidase M14 domain-containing protein</fullName>
    </recommendedName>
</protein>
<name>A0A7R9HKI2_9NEOP</name>
<comment type="similarity">
    <text evidence="2 3">Belongs to the peptidase M14 family.</text>
</comment>
<dbReference type="Pfam" id="PF00246">
    <property type="entry name" value="Peptidase_M14"/>
    <property type="match status" value="1"/>
</dbReference>
<dbReference type="EMBL" id="OB793028">
    <property type="protein sequence ID" value="CAD7425779.1"/>
    <property type="molecule type" value="Genomic_DNA"/>
</dbReference>
<dbReference type="GO" id="GO:0005615">
    <property type="term" value="C:extracellular space"/>
    <property type="evidence" value="ECO:0007669"/>
    <property type="project" value="TreeGrafter"/>
</dbReference>
<dbReference type="GO" id="GO:0004181">
    <property type="term" value="F:metallocarboxypeptidase activity"/>
    <property type="evidence" value="ECO:0007669"/>
    <property type="project" value="InterPro"/>
</dbReference>
<dbReference type="SUPFAM" id="SSF53187">
    <property type="entry name" value="Zn-dependent exopeptidases"/>
    <property type="match status" value="1"/>
</dbReference>
<evidence type="ECO:0000259" key="4">
    <source>
        <dbReference type="PROSITE" id="PS52035"/>
    </source>
</evidence>
<dbReference type="GO" id="GO:0006508">
    <property type="term" value="P:proteolysis"/>
    <property type="evidence" value="ECO:0007669"/>
    <property type="project" value="InterPro"/>
</dbReference>
<proteinExistence type="inferred from homology"/>
<organism evidence="5">
    <name type="scientific">Timema monikensis</name>
    <dbReference type="NCBI Taxonomy" id="170555"/>
    <lineage>
        <taxon>Eukaryota</taxon>
        <taxon>Metazoa</taxon>
        <taxon>Ecdysozoa</taxon>
        <taxon>Arthropoda</taxon>
        <taxon>Hexapoda</taxon>
        <taxon>Insecta</taxon>
        <taxon>Pterygota</taxon>
        <taxon>Neoptera</taxon>
        <taxon>Polyneoptera</taxon>
        <taxon>Phasmatodea</taxon>
        <taxon>Timematodea</taxon>
        <taxon>Timematoidea</taxon>
        <taxon>Timematidae</taxon>
        <taxon>Timema</taxon>
    </lineage>
</organism>
<accession>A0A7R9HKI2</accession>
<evidence type="ECO:0000313" key="5">
    <source>
        <dbReference type="EMBL" id="CAD7425779.1"/>
    </source>
</evidence>
<evidence type="ECO:0000256" key="2">
    <source>
        <dbReference type="ARBA" id="ARBA00005988"/>
    </source>
</evidence>
<comment type="cofactor">
    <cofactor evidence="1">
        <name>Zn(2+)</name>
        <dbReference type="ChEBI" id="CHEBI:29105"/>
    </cofactor>
</comment>
<dbReference type="InterPro" id="IPR000834">
    <property type="entry name" value="Peptidase_M14"/>
</dbReference>
<dbReference type="SMART" id="SM00631">
    <property type="entry name" value="Zn_pept"/>
    <property type="match status" value="1"/>
</dbReference>
<feature type="domain" description="Peptidase M14" evidence="4">
    <location>
        <begin position="1"/>
        <end position="343"/>
    </location>
</feature>
<dbReference type="PANTHER" id="PTHR11705:SF91">
    <property type="entry name" value="FI01817P-RELATED"/>
    <property type="match status" value="1"/>
</dbReference>
<reference evidence="5" key="1">
    <citation type="submission" date="2020-11" db="EMBL/GenBank/DDBJ databases">
        <authorList>
            <person name="Tran Van P."/>
        </authorList>
    </citation>
    <scope>NUCLEOTIDE SEQUENCE</scope>
</reference>
<evidence type="ECO:0000256" key="1">
    <source>
        <dbReference type="ARBA" id="ARBA00001947"/>
    </source>
</evidence>